<keyword evidence="5" id="KW-0804">Transcription</keyword>
<sequence length="169" mass="19401">MTDATHHHHAWTTWIDEFGWRLLAHARQITRSDQDAEDLLQNVILELWKATPSATPDLPLAYRKISQRAIDLGRSSQSRSQREETWQQDPALQPEFTTPQLSQSEEHDLVNRAIAELDQPLREIISLKLWGELTFQHIAEILDIPKSTAAARYQLALLHLESALKPLTT</sequence>
<keyword evidence="2" id="KW-0805">Transcription regulation</keyword>
<comment type="similarity">
    <text evidence="1">Belongs to the sigma-70 factor family. ECF subfamily.</text>
</comment>
<keyword evidence="3" id="KW-0731">Sigma factor</keyword>
<accession>A0A1M6LNX2</accession>
<dbReference type="AlphaFoldDB" id="A0A1M6LNX2"/>
<dbReference type="InterPro" id="IPR039425">
    <property type="entry name" value="RNA_pol_sigma-70-like"/>
</dbReference>
<evidence type="ECO:0000256" key="4">
    <source>
        <dbReference type="ARBA" id="ARBA00023125"/>
    </source>
</evidence>
<evidence type="ECO:0000256" key="6">
    <source>
        <dbReference type="SAM" id="MobiDB-lite"/>
    </source>
</evidence>
<evidence type="ECO:0000259" key="7">
    <source>
        <dbReference type="Pfam" id="PF04542"/>
    </source>
</evidence>
<dbReference type="InParanoid" id="A0A1M6LNX2"/>
<dbReference type="Pfam" id="PF08281">
    <property type="entry name" value="Sigma70_r4_2"/>
    <property type="match status" value="1"/>
</dbReference>
<dbReference type="OrthoDB" id="196856at2"/>
<dbReference type="Gene3D" id="1.10.10.10">
    <property type="entry name" value="Winged helix-like DNA-binding domain superfamily/Winged helix DNA-binding domain"/>
    <property type="match status" value="1"/>
</dbReference>
<dbReference type="InterPro" id="IPR013324">
    <property type="entry name" value="RNA_pol_sigma_r3/r4-like"/>
</dbReference>
<name>A0A1M6LNX2_9BACT</name>
<evidence type="ECO:0000256" key="2">
    <source>
        <dbReference type="ARBA" id="ARBA00023015"/>
    </source>
</evidence>
<dbReference type="Proteomes" id="UP000184510">
    <property type="component" value="Unassembled WGS sequence"/>
</dbReference>
<proteinExistence type="inferred from homology"/>
<dbReference type="InterPro" id="IPR013325">
    <property type="entry name" value="RNA_pol_sigma_r2"/>
</dbReference>
<evidence type="ECO:0000256" key="1">
    <source>
        <dbReference type="ARBA" id="ARBA00010641"/>
    </source>
</evidence>
<dbReference type="EMBL" id="FQYR01000004">
    <property type="protein sequence ID" value="SHJ72888.1"/>
    <property type="molecule type" value="Genomic_DNA"/>
</dbReference>
<evidence type="ECO:0000256" key="3">
    <source>
        <dbReference type="ARBA" id="ARBA00023082"/>
    </source>
</evidence>
<feature type="domain" description="RNA polymerase sigma factor 70 region 4 type 2" evidence="8">
    <location>
        <begin position="109"/>
        <end position="160"/>
    </location>
</feature>
<reference evidence="9 10" key="1">
    <citation type="submission" date="2016-11" db="EMBL/GenBank/DDBJ databases">
        <authorList>
            <person name="Jaros S."/>
            <person name="Januszkiewicz K."/>
            <person name="Wedrychowicz H."/>
        </authorList>
    </citation>
    <scope>NUCLEOTIDE SEQUENCE [LARGE SCALE GENOMIC DNA]</scope>
    <source>
        <strain evidence="9 10">DSM 18772</strain>
    </source>
</reference>
<dbReference type="RefSeq" id="WP_143184045.1">
    <property type="nucleotide sequence ID" value="NZ_FQYR01000004.1"/>
</dbReference>
<dbReference type="Pfam" id="PF04542">
    <property type="entry name" value="Sigma70_r2"/>
    <property type="match status" value="1"/>
</dbReference>
<dbReference type="PANTHER" id="PTHR43133">
    <property type="entry name" value="RNA POLYMERASE ECF-TYPE SIGMA FACTO"/>
    <property type="match status" value="1"/>
</dbReference>
<dbReference type="Gene3D" id="1.10.1740.10">
    <property type="match status" value="1"/>
</dbReference>
<evidence type="ECO:0000259" key="8">
    <source>
        <dbReference type="Pfam" id="PF08281"/>
    </source>
</evidence>
<evidence type="ECO:0000313" key="10">
    <source>
        <dbReference type="Proteomes" id="UP000184510"/>
    </source>
</evidence>
<dbReference type="NCBIfam" id="TIGR02937">
    <property type="entry name" value="sigma70-ECF"/>
    <property type="match status" value="1"/>
</dbReference>
<dbReference type="SUPFAM" id="SSF88659">
    <property type="entry name" value="Sigma3 and sigma4 domains of RNA polymerase sigma factors"/>
    <property type="match status" value="1"/>
</dbReference>
<keyword evidence="4" id="KW-0238">DNA-binding</keyword>
<organism evidence="9 10">
    <name type="scientific">Rubritalea squalenifaciens DSM 18772</name>
    <dbReference type="NCBI Taxonomy" id="1123071"/>
    <lineage>
        <taxon>Bacteria</taxon>
        <taxon>Pseudomonadati</taxon>
        <taxon>Verrucomicrobiota</taxon>
        <taxon>Verrucomicrobiia</taxon>
        <taxon>Verrucomicrobiales</taxon>
        <taxon>Rubritaleaceae</taxon>
        <taxon>Rubritalea</taxon>
    </lineage>
</organism>
<dbReference type="STRING" id="1123071.SAMN02745181_2455"/>
<protein>
    <submittedName>
        <fullName evidence="9">Sigma-70 region 2</fullName>
    </submittedName>
</protein>
<dbReference type="InterPro" id="IPR013249">
    <property type="entry name" value="RNA_pol_sigma70_r4_t2"/>
</dbReference>
<feature type="domain" description="RNA polymerase sigma-70 region 2" evidence="7">
    <location>
        <begin position="21"/>
        <end position="75"/>
    </location>
</feature>
<evidence type="ECO:0000313" key="9">
    <source>
        <dbReference type="EMBL" id="SHJ72888.1"/>
    </source>
</evidence>
<dbReference type="GO" id="GO:0016987">
    <property type="term" value="F:sigma factor activity"/>
    <property type="evidence" value="ECO:0007669"/>
    <property type="project" value="UniProtKB-KW"/>
</dbReference>
<dbReference type="InterPro" id="IPR036388">
    <property type="entry name" value="WH-like_DNA-bd_sf"/>
</dbReference>
<dbReference type="InterPro" id="IPR007627">
    <property type="entry name" value="RNA_pol_sigma70_r2"/>
</dbReference>
<dbReference type="GO" id="GO:0003677">
    <property type="term" value="F:DNA binding"/>
    <property type="evidence" value="ECO:0007669"/>
    <property type="project" value="UniProtKB-KW"/>
</dbReference>
<dbReference type="InterPro" id="IPR014284">
    <property type="entry name" value="RNA_pol_sigma-70_dom"/>
</dbReference>
<feature type="region of interest" description="Disordered" evidence="6">
    <location>
        <begin position="73"/>
        <end position="95"/>
    </location>
</feature>
<keyword evidence="10" id="KW-1185">Reference proteome</keyword>
<dbReference type="SUPFAM" id="SSF88946">
    <property type="entry name" value="Sigma2 domain of RNA polymerase sigma factors"/>
    <property type="match status" value="1"/>
</dbReference>
<dbReference type="PANTHER" id="PTHR43133:SF8">
    <property type="entry name" value="RNA POLYMERASE SIGMA FACTOR HI_1459-RELATED"/>
    <property type="match status" value="1"/>
</dbReference>
<dbReference type="GO" id="GO:0006352">
    <property type="term" value="P:DNA-templated transcription initiation"/>
    <property type="evidence" value="ECO:0007669"/>
    <property type="project" value="InterPro"/>
</dbReference>
<gene>
    <name evidence="9" type="ORF">SAMN02745181_2455</name>
</gene>
<evidence type="ECO:0000256" key="5">
    <source>
        <dbReference type="ARBA" id="ARBA00023163"/>
    </source>
</evidence>